<comment type="subcellular location">
    <subcellularLocation>
        <location evidence="1">Membrane</location>
        <topology evidence="1">Multi-pass membrane protein</topology>
    </subcellularLocation>
</comment>
<comment type="caution">
    <text evidence="7">The sequence shown here is derived from an EMBL/GenBank/DDBJ whole genome shotgun (WGS) entry which is preliminary data.</text>
</comment>
<proteinExistence type="predicted"/>
<dbReference type="PANTHER" id="PTHR38480:SF1">
    <property type="entry name" value="SLR0254 PROTEIN"/>
    <property type="match status" value="1"/>
</dbReference>
<dbReference type="PANTHER" id="PTHR38480">
    <property type="entry name" value="SLR0254 PROTEIN"/>
    <property type="match status" value="1"/>
</dbReference>
<reference evidence="7 8" key="1">
    <citation type="submission" date="2019-04" db="EMBL/GenBank/DDBJ databases">
        <title>Chitiniphilus eburnea sp. nov., a novel chitinolytic bacterium isolated from aquaculture sludge.</title>
        <authorList>
            <person name="Sheng M."/>
        </authorList>
    </citation>
    <scope>NUCLEOTIDE SEQUENCE [LARGE SCALE GENOMIC DNA]</scope>
    <source>
        <strain evidence="7 8">HX-2-15</strain>
    </source>
</reference>
<name>A0A4U0QCG1_9NEIS</name>
<evidence type="ECO:0000313" key="8">
    <source>
        <dbReference type="Proteomes" id="UP000310016"/>
    </source>
</evidence>
<evidence type="ECO:0000256" key="5">
    <source>
        <dbReference type="SAM" id="Phobius"/>
    </source>
</evidence>
<dbReference type="OrthoDB" id="9787732at2"/>
<gene>
    <name evidence="7" type="ORF">FAZ21_02080</name>
</gene>
<dbReference type="EMBL" id="SUMF01000001">
    <property type="protein sequence ID" value="TJZ79097.1"/>
    <property type="molecule type" value="Genomic_DNA"/>
</dbReference>
<evidence type="ECO:0000256" key="1">
    <source>
        <dbReference type="ARBA" id="ARBA00004141"/>
    </source>
</evidence>
<dbReference type="AlphaFoldDB" id="A0A4U0QCG1"/>
<dbReference type="Proteomes" id="UP000310016">
    <property type="component" value="Unassembled WGS sequence"/>
</dbReference>
<keyword evidence="4 5" id="KW-0472">Membrane</keyword>
<feature type="domain" description="RDD" evidence="6">
    <location>
        <begin position="21"/>
        <end position="144"/>
    </location>
</feature>
<keyword evidence="2 5" id="KW-0812">Transmembrane</keyword>
<evidence type="ECO:0000313" key="7">
    <source>
        <dbReference type="EMBL" id="TJZ79097.1"/>
    </source>
</evidence>
<evidence type="ECO:0000256" key="2">
    <source>
        <dbReference type="ARBA" id="ARBA00022692"/>
    </source>
</evidence>
<organism evidence="7 8">
    <name type="scientific">Chitiniphilus eburneus</name>
    <dbReference type="NCBI Taxonomy" id="2571148"/>
    <lineage>
        <taxon>Bacteria</taxon>
        <taxon>Pseudomonadati</taxon>
        <taxon>Pseudomonadota</taxon>
        <taxon>Betaproteobacteria</taxon>
        <taxon>Neisseriales</taxon>
        <taxon>Chitinibacteraceae</taxon>
        <taxon>Chitiniphilus</taxon>
    </lineage>
</organism>
<keyword evidence="8" id="KW-1185">Reference proteome</keyword>
<keyword evidence="3 5" id="KW-1133">Transmembrane helix</keyword>
<feature type="transmembrane region" description="Helical" evidence="5">
    <location>
        <begin position="28"/>
        <end position="50"/>
    </location>
</feature>
<protein>
    <submittedName>
        <fullName evidence="7">RDD family protein</fullName>
    </submittedName>
</protein>
<dbReference type="RefSeq" id="WP_136771611.1">
    <property type="nucleotide sequence ID" value="NZ_CP156074.1"/>
</dbReference>
<evidence type="ECO:0000256" key="4">
    <source>
        <dbReference type="ARBA" id="ARBA00023136"/>
    </source>
</evidence>
<dbReference type="InterPro" id="IPR010432">
    <property type="entry name" value="RDD"/>
</dbReference>
<sequence>MLDGKLYFSTPEGVSLVFTPAGPARRGYAWLIDWILRALIGALIYIPLLVTMGRAGMGMGLVAFFLLQWAYGVLFEVLGDGRTPGKRMLGLQVLREDGLPVGWRESILRNVLRAIDFMPLCYGIGLGAMLLDSRFRRIGDLVAGTIVVYREPPAPLPRPVDAAPIPLPFALSPDEQRALVDLVERIHAVPPQRQLELGDLAQPLTGLRGEASLQRLYGYVAGLTGKDAV</sequence>
<dbReference type="GO" id="GO:0016020">
    <property type="term" value="C:membrane"/>
    <property type="evidence" value="ECO:0007669"/>
    <property type="project" value="UniProtKB-SubCell"/>
</dbReference>
<feature type="transmembrane region" description="Helical" evidence="5">
    <location>
        <begin position="57"/>
        <end position="78"/>
    </location>
</feature>
<accession>A0A4U0QCG1</accession>
<evidence type="ECO:0000256" key="3">
    <source>
        <dbReference type="ARBA" id="ARBA00022989"/>
    </source>
</evidence>
<dbReference type="Pfam" id="PF06271">
    <property type="entry name" value="RDD"/>
    <property type="match status" value="1"/>
</dbReference>
<evidence type="ECO:0000259" key="6">
    <source>
        <dbReference type="Pfam" id="PF06271"/>
    </source>
</evidence>